<dbReference type="Gene3D" id="3.20.20.150">
    <property type="entry name" value="Divalent-metal-dependent TIM barrel enzymes"/>
    <property type="match status" value="1"/>
</dbReference>
<dbReference type="RefSeq" id="WP_013313363.1">
    <property type="nucleotide sequence ID" value="NC_014484.1"/>
</dbReference>
<dbReference type="PANTHER" id="PTHR12110">
    <property type="entry name" value="HYDROXYPYRUVATE ISOMERASE"/>
    <property type="match status" value="1"/>
</dbReference>
<dbReference type="InterPro" id="IPR050312">
    <property type="entry name" value="IolE/XylAMocC-like"/>
</dbReference>
<reference evidence="2 3" key="2">
    <citation type="journal article" date="2010" name="J. Bacteriol.">
        <title>Genome sequence of the polysaccharide-degrading, thermophilic anaerobe Spirochaeta thermophila DSM 6192.</title>
        <authorList>
            <person name="Angelov A."/>
            <person name="Liebl S."/>
            <person name="Ballschmiter M."/>
            <person name="Bomeke M."/>
            <person name="Lehmann R."/>
            <person name="Liesegang H."/>
            <person name="Daniel R."/>
            <person name="Liebl W."/>
        </authorList>
    </citation>
    <scope>NUCLEOTIDE SEQUENCE [LARGE SCALE GENOMIC DNA]</scope>
    <source>
        <strain evidence="3">ATCC 49972 / DSM 6192 / RI 19.B1</strain>
    </source>
</reference>
<dbReference type="eggNOG" id="COG1082">
    <property type="taxonomic scope" value="Bacteria"/>
</dbReference>
<feature type="domain" description="Xylose isomerase-like TIM barrel" evidence="1">
    <location>
        <begin position="21"/>
        <end position="262"/>
    </location>
</feature>
<evidence type="ECO:0000259" key="1">
    <source>
        <dbReference type="Pfam" id="PF01261"/>
    </source>
</evidence>
<dbReference type="Pfam" id="PF01261">
    <property type="entry name" value="AP_endonuc_2"/>
    <property type="match status" value="1"/>
</dbReference>
<dbReference type="PANTHER" id="PTHR12110:SF21">
    <property type="entry name" value="XYLOSE ISOMERASE-LIKE TIM BARREL DOMAIN-CONTAINING PROTEIN"/>
    <property type="match status" value="1"/>
</dbReference>
<dbReference type="InterPro" id="IPR013022">
    <property type="entry name" value="Xyl_isomerase-like_TIM-brl"/>
</dbReference>
<dbReference type="GO" id="GO:0016853">
    <property type="term" value="F:isomerase activity"/>
    <property type="evidence" value="ECO:0007669"/>
    <property type="project" value="UniProtKB-KW"/>
</dbReference>
<dbReference type="KEGG" id="sta:STHERM_c05570"/>
<accession>E0RQL8</accession>
<dbReference type="AlphaFoldDB" id="E0RQL8"/>
<dbReference type="SUPFAM" id="SSF51658">
    <property type="entry name" value="Xylose isomerase-like"/>
    <property type="match status" value="1"/>
</dbReference>
<organism evidence="2 3">
    <name type="scientific">Winmispira thermophila (strain ATCC 49972 / DSM 6192 / RI 19.B1)</name>
    <name type="common">Spirochaeta thermophila</name>
    <dbReference type="NCBI Taxonomy" id="665571"/>
    <lineage>
        <taxon>Bacteria</taxon>
        <taxon>Pseudomonadati</taxon>
        <taxon>Spirochaetota</taxon>
        <taxon>Spirochaetia</taxon>
        <taxon>Winmispirales</taxon>
        <taxon>Winmispiraceae</taxon>
        <taxon>Winmispira</taxon>
    </lineage>
</organism>
<sequence>MRLGGPLFAEVRSPEEWVTLLRRWGYRAAYAPVSPEASSEEIAAYREAAERADIVIAEVGVWNNPLSRHPGERKAALDACVRALSLADELGARCCVNIGGSLGEKWDGPCADDLGEEAFDLIVETVRSIIDEVKPLRTFYTLETMPWMYPHTAESYERLIKAVDRKAFAVHFDPVNMIWSPERFFHNAEVIRDFVRRLGPWIRSCHLKDVRLQDRFLVHLEEVIPGRGNLDYRTLLSELDRLDDVPGMLEHLSTPEEYVQARDYVTQVAREIGVGL</sequence>
<dbReference type="InterPro" id="IPR036237">
    <property type="entry name" value="Xyl_isomerase-like_sf"/>
</dbReference>
<keyword evidence="2" id="KW-0413">Isomerase</keyword>
<name>E0RQL8_WINT6</name>
<gene>
    <name evidence="2" type="ordered locus">STHERM_c05570</name>
</gene>
<dbReference type="Proteomes" id="UP000001296">
    <property type="component" value="Chromosome"/>
</dbReference>
<evidence type="ECO:0000313" key="2">
    <source>
        <dbReference type="EMBL" id="ADN01522.1"/>
    </source>
</evidence>
<evidence type="ECO:0000313" key="3">
    <source>
        <dbReference type="Proteomes" id="UP000001296"/>
    </source>
</evidence>
<dbReference type="HOGENOM" id="CLU_080433_0_0_12"/>
<protein>
    <submittedName>
        <fullName evidence="2">Xylose isomerase domain-containing protein</fullName>
    </submittedName>
</protein>
<dbReference type="EMBL" id="CP001698">
    <property type="protein sequence ID" value="ADN01522.1"/>
    <property type="molecule type" value="Genomic_DNA"/>
</dbReference>
<reference key="1">
    <citation type="submission" date="2009-08" db="EMBL/GenBank/DDBJ databases">
        <title>The genome sequence of Spirochaeta thermophila DSM6192.</title>
        <authorList>
            <person name="Angelov A."/>
            <person name="Mientus M."/>
            <person name="Wittenberg S."/>
            <person name="Lehmann R."/>
            <person name="Liesegang H."/>
            <person name="Daniel R."/>
            <person name="Liebl W."/>
        </authorList>
    </citation>
    <scope>NUCLEOTIDE SEQUENCE</scope>
    <source>
        <strain>DSM 6192</strain>
    </source>
</reference>
<proteinExistence type="predicted"/>
<dbReference type="PaxDb" id="665571-STHERM_c05570"/>